<dbReference type="EMBL" id="CM035425">
    <property type="protein sequence ID" value="KAH7332291.1"/>
    <property type="molecule type" value="Genomic_DNA"/>
</dbReference>
<dbReference type="PANTHER" id="PTHR10388">
    <property type="entry name" value="EUKARYOTIC TRANSLATION INITIATION FACTOR SUI1"/>
    <property type="match status" value="1"/>
</dbReference>
<evidence type="ECO:0000313" key="2">
    <source>
        <dbReference type="EMBL" id="KAH7332291.1"/>
    </source>
</evidence>
<dbReference type="AlphaFoldDB" id="A0A8T2SIJ2"/>
<dbReference type="EMBL" id="CM035425">
    <property type="protein sequence ID" value="KAH7332289.1"/>
    <property type="molecule type" value="Genomic_DNA"/>
</dbReference>
<dbReference type="PROSITE" id="PS51499">
    <property type="entry name" value="APO"/>
    <property type="match status" value="2"/>
</dbReference>
<feature type="domain" description="APO" evidence="1">
    <location>
        <begin position="374"/>
        <end position="459"/>
    </location>
</feature>
<dbReference type="Pfam" id="PF05634">
    <property type="entry name" value="APO_RNA-bind"/>
    <property type="match status" value="2"/>
</dbReference>
<dbReference type="OrthoDB" id="1926485at2759"/>
<protein>
    <recommendedName>
        <fullName evidence="1">APO domain-containing protein</fullName>
    </recommendedName>
</protein>
<dbReference type="OMA" id="LAWERMK"/>
<feature type="domain" description="APO" evidence="1">
    <location>
        <begin position="194"/>
        <end position="279"/>
    </location>
</feature>
<comment type="caution">
    <text evidence="2">The sequence shown here is derived from an EMBL/GenBank/DDBJ whole genome shotgun (WGS) entry which is preliminary data.</text>
</comment>
<dbReference type="InterPro" id="IPR023342">
    <property type="entry name" value="APO_dom"/>
</dbReference>
<keyword evidence="3" id="KW-1185">Reference proteome</keyword>
<dbReference type="GO" id="GO:0003723">
    <property type="term" value="F:RNA binding"/>
    <property type="evidence" value="ECO:0007669"/>
    <property type="project" value="InterPro"/>
</dbReference>
<dbReference type="Proteomes" id="UP000825935">
    <property type="component" value="Chromosome 20"/>
</dbReference>
<name>A0A8T2SIJ2_CERRI</name>
<reference evidence="2" key="1">
    <citation type="submission" date="2021-08" db="EMBL/GenBank/DDBJ databases">
        <title>WGS assembly of Ceratopteris richardii.</title>
        <authorList>
            <person name="Marchant D.B."/>
            <person name="Chen G."/>
            <person name="Jenkins J."/>
            <person name="Shu S."/>
            <person name="Leebens-Mack J."/>
            <person name="Grimwood J."/>
            <person name="Schmutz J."/>
            <person name="Soltis P."/>
            <person name="Soltis D."/>
            <person name="Chen Z.-H."/>
        </authorList>
    </citation>
    <scope>NUCLEOTIDE SEQUENCE</scope>
    <source>
        <strain evidence="2">Whitten #5841</strain>
        <tissue evidence="2">Leaf</tissue>
    </source>
</reference>
<organism evidence="2 3">
    <name type="scientific">Ceratopteris richardii</name>
    <name type="common">Triangle waterfern</name>
    <dbReference type="NCBI Taxonomy" id="49495"/>
    <lineage>
        <taxon>Eukaryota</taxon>
        <taxon>Viridiplantae</taxon>
        <taxon>Streptophyta</taxon>
        <taxon>Embryophyta</taxon>
        <taxon>Tracheophyta</taxon>
        <taxon>Polypodiopsida</taxon>
        <taxon>Polypodiidae</taxon>
        <taxon>Polypodiales</taxon>
        <taxon>Pteridineae</taxon>
        <taxon>Pteridaceae</taxon>
        <taxon>Parkerioideae</taxon>
        <taxon>Ceratopteris</taxon>
    </lineage>
</organism>
<sequence>MWRRQTVAKARPVCRASSASCAFSEIPPDIPPSVSGAFKDAFKKAVPNLQLSEFPSHFMKPRPPVPGTLPTKFTVNYILPYKSRVDAQEVPFDVCSMPGNPATYVHVSPVTSISNSYFNQNVPVPMELPNRKKKKPFLTTYKEFTRKKAKSDSEPPSNGLLVPELVPVALDTLNARATLLTGLHKLLKVISIKKCRFCPAIHVGPIGHQIASCLGPHNGVRHGRHDWTNGSIQDVVPPINTFHLFDRLAKPIMHENRWNIPRVPAIVELCIQAGVDIPLYPTKRRTEPVVVIDNEIVDFDAKEKHKSGNVGKCKIIKPTKFNEKHLYLKGSFDDLEVCALDAKNLAVLAEKTMQAWFLMRDGAKKLMSKYMVYVCGYCQQVHVGPKGAKTSECKGYKNYQRSGRHGWQEATIDDLIPPGYVWHVQDCRGPPLPTELRVFFGAAPAVIELCVQAGAAIPEDYKAMMRLDVVVPDLSELNKVV</sequence>
<accession>A0A8T2SIJ2</accession>
<proteinExistence type="predicted"/>
<evidence type="ECO:0000259" key="1">
    <source>
        <dbReference type="PROSITE" id="PS51499"/>
    </source>
</evidence>
<gene>
    <name evidence="2" type="ORF">KP509_20G080200</name>
</gene>
<evidence type="ECO:0000313" key="3">
    <source>
        <dbReference type="Proteomes" id="UP000825935"/>
    </source>
</evidence>